<dbReference type="InterPro" id="IPR043129">
    <property type="entry name" value="ATPase_NBD"/>
</dbReference>
<sequence length="389" mass="41412">MTEALSQREMRSHNQLLVLRCLRDHGPMSRAQLSDRLGLTRPGVGRIVAGLVEDRVLTDAQAAPAGGMGRPHVLLDLDPAHWAAVGIDMRVDRTRVAATDLRGRILAEEVFDFSAPPRPDEAAQALYRSYRRLTARIGHEVGGVAVALPAQFSPDRRTVLSAYFGWRDAPFADLLEPLLGEVPVAYRQIPECAAVANCRDPAVGDADRLLHLQVGLATGISLTSGRDLEARLPASWGAAGHMLLGDLADRCRCGRRGCLDASVGFGTFRSATEDCGVAFGDGPHAQHQYAAAVGALAATDPVARTAIERLADVLARALTVLTDLQAPQAVTLGGYPLAIGAPLKAALDRALRQWFPDTSPLVWTGLGDRASSRGAILVAIDQALRRASG</sequence>
<dbReference type="Gene3D" id="3.30.420.40">
    <property type="match status" value="2"/>
</dbReference>
<dbReference type="InterPro" id="IPR036388">
    <property type="entry name" value="WH-like_DNA-bd_sf"/>
</dbReference>
<accession>A0A1J7CD52</accession>
<name>A0A1J7CD52_9ACTN</name>
<reference evidence="3 4" key="1">
    <citation type="submission" date="2016-10" db="EMBL/GenBank/DDBJ databases">
        <title>Genome sequence of Streptomyces gilvigriseus MUSC 26.</title>
        <authorList>
            <person name="Lee L.-H."/>
            <person name="Ser H.-L."/>
        </authorList>
    </citation>
    <scope>NUCLEOTIDE SEQUENCE [LARGE SCALE GENOMIC DNA]</scope>
    <source>
        <strain evidence="3 4">MUSC 26</strain>
    </source>
</reference>
<comment type="similarity">
    <text evidence="1">Belongs to the ROK (NagC/XylR) family.</text>
</comment>
<comment type="caution">
    <text evidence="3">The sequence shown here is derived from an EMBL/GenBank/DDBJ whole genome shotgun (WGS) entry which is preliminary data.</text>
</comment>
<keyword evidence="4" id="KW-1185">Reference proteome</keyword>
<dbReference type="PANTHER" id="PTHR18964:SF149">
    <property type="entry name" value="BIFUNCTIONAL UDP-N-ACETYLGLUCOSAMINE 2-EPIMERASE_N-ACETYLMANNOSAMINE KINASE"/>
    <property type="match status" value="1"/>
</dbReference>
<dbReference type="Gene3D" id="1.10.10.10">
    <property type="entry name" value="Winged helix-like DNA-binding domain superfamily/Winged helix DNA-binding domain"/>
    <property type="match status" value="1"/>
</dbReference>
<dbReference type="SUPFAM" id="SSF46785">
    <property type="entry name" value="Winged helix' DNA-binding domain"/>
    <property type="match status" value="1"/>
</dbReference>
<gene>
    <name evidence="3" type="ORF">BIV57_01280</name>
</gene>
<evidence type="ECO:0000313" key="4">
    <source>
        <dbReference type="Proteomes" id="UP000243342"/>
    </source>
</evidence>
<dbReference type="GO" id="GO:0003700">
    <property type="term" value="F:DNA-binding transcription factor activity"/>
    <property type="evidence" value="ECO:0007669"/>
    <property type="project" value="InterPro"/>
</dbReference>
<dbReference type="RefSeq" id="WP_071654695.1">
    <property type="nucleotide sequence ID" value="NZ_MLCF01000002.1"/>
</dbReference>
<evidence type="ECO:0000256" key="1">
    <source>
        <dbReference type="ARBA" id="ARBA00006479"/>
    </source>
</evidence>
<organism evidence="3 4">
    <name type="scientific">Mangrovactinospora gilvigrisea</name>
    <dbReference type="NCBI Taxonomy" id="1428644"/>
    <lineage>
        <taxon>Bacteria</taxon>
        <taxon>Bacillati</taxon>
        <taxon>Actinomycetota</taxon>
        <taxon>Actinomycetes</taxon>
        <taxon>Kitasatosporales</taxon>
        <taxon>Streptomycetaceae</taxon>
        <taxon>Mangrovactinospora</taxon>
    </lineage>
</organism>
<dbReference type="PANTHER" id="PTHR18964">
    <property type="entry name" value="ROK (REPRESSOR, ORF, KINASE) FAMILY"/>
    <property type="match status" value="1"/>
</dbReference>
<dbReference type="AlphaFoldDB" id="A0A1J7CD52"/>
<feature type="domain" description="HTH marR-type" evidence="2">
    <location>
        <begin position="14"/>
        <end position="57"/>
    </location>
</feature>
<proteinExistence type="inferred from homology"/>
<protein>
    <recommendedName>
        <fullName evidence="2">HTH marR-type domain-containing protein</fullName>
    </recommendedName>
</protein>
<dbReference type="SUPFAM" id="SSF53067">
    <property type="entry name" value="Actin-like ATPase domain"/>
    <property type="match status" value="1"/>
</dbReference>
<evidence type="ECO:0000259" key="2">
    <source>
        <dbReference type="Pfam" id="PF12802"/>
    </source>
</evidence>
<dbReference type="Pfam" id="PF12802">
    <property type="entry name" value="MarR_2"/>
    <property type="match status" value="1"/>
</dbReference>
<dbReference type="InterPro" id="IPR000835">
    <property type="entry name" value="HTH_MarR-typ"/>
</dbReference>
<dbReference type="STRING" id="1428644.BIV57_01280"/>
<evidence type="ECO:0000313" key="3">
    <source>
        <dbReference type="EMBL" id="OIV39492.1"/>
    </source>
</evidence>
<dbReference type="Proteomes" id="UP000243342">
    <property type="component" value="Unassembled WGS sequence"/>
</dbReference>
<dbReference type="Pfam" id="PF00480">
    <property type="entry name" value="ROK"/>
    <property type="match status" value="1"/>
</dbReference>
<dbReference type="EMBL" id="MLCF01000002">
    <property type="protein sequence ID" value="OIV39492.1"/>
    <property type="molecule type" value="Genomic_DNA"/>
</dbReference>
<dbReference type="InterPro" id="IPR000600">
    <property type="entry name" value="ROK"/>
</dbReference>
<dbReference type="InterPro" id="IPR036390">
    <property type="entry name" value="WH_DNA-bd_sf"/>
</dbReference>